<organism evidence="1">
    <name type="scientific">Sesamum radiatum</name>
    <name type="common">Black benniseed</name>
    <dbReference type="NCBI Taxonomy" id="300843"/>
    <lineage>
        <taxon>Eukaryota</taxon>
        <taxon>Viridiplantae</taxon>
        <taxon>Streptophyta</taxon>
        <taxon>Embryophyta</taxon>
        <taxon>Tracheophyta</taxon>
        <taxon>Spermatophyta</taxon>
        <taxon>Magnoliopsida</taxon>
        <taxon>eudicotyledons</taxon>
        <taxon>Gunneridae</taxon>
        <taxon>Pentapetalae</taxon>
        <taxon>asterids</taxon>
        <taxon>lamiids</taxon>
        <taxon>Lamiales</taxon>
        <taxon>Pedaliaceae</taxon>
        <taxon>Sesamum</taxon>
    </lineage>
</organism>
<name>A0AAW2TG30_SESRA</name>
<dbReference type="PANTHER" id="PTHR33116">
    <property type="entry name" value="REVERSE TRANSCRIPTASE ZINC-BINDING DOMAIN-CONTAINING PROTEIN-RELATED-RELATED"/>
    <property type="match status" value="1"/>
</dbReference>
<comment type="caution">
    <text evidence="1">The sequence shown here is derived from an EMBL/GenBank/DDBJ whole genome shotgun (WGS) entry which is preliminary data.</text>
</comment>
<evidence type="ECO:0000313" key="1">
    <source>
        <dbReference type="EMBL" id="KAL0403760.1"/>
    </source>
</evidence>
<reference evidence="1" key="2">
    <citation type="journal article" date="2024" name="Plant">
        <title>Genomic evolution and insights into agronomic trait innovations of Sesamum species.</title>
        <authorList>
            <person name="Miao H."/>
            <person name="Wang L."/>
            <person name="Qu L."/>
            <person name="Liu H."/>
            <person name="Sun Y."/>
            <person name="Le M."/>
            <person name="Wang Q."/>
            <person name="Wei S."/>
            <person name="Zheng Y."/>
            <person name="Lin W."/>
            <person name="Duan Y."/>
            <person name="Cao H."/>
            <person name="Xiong S."/>
            <person name="Wang X."/>
            <person name="Wei L."/>
            <person name="Li C."/>
            <person name="Ma Q."/>
            <person name="Ju M."/>
            <person name="Zhao R."/>
            <person name="Li G."/>
            <person name="Mu C."/>
            <person name="Tian Q."/>
            <person name="Mei H."/>
            <person name="Zhang T."/>
            <person name="Gao T."/>
            <person name="Zhang H."/>
        </authorList>
    </citation>
    <scope>NUCLEOTIDE SEQUENCE</scope>
    <source>
        <strain evidence="1">G02</strain>
    </source>
</reference>
<gene>
    <name evidence="1" type="ORF">Sradi_2016800</name>
</gene>
<reference evidence="1" key="1">
    <citation type="submission" date="2020-06" db="EMBL/GenBank/DDBJ databases">
        <authorList>
            <person name="Li T."/>
            <person name="Hu X."/>
            <person name="Zhang T."/>
            <person name="Song X."/>
            <person name="Zhang H."/>
            <person name="Dai N."/>
            <person name="Sheng W."/>
            <person name="Hou X."/>
            <person name="Wei L."/>
        </authorList>
    </citation>
    <scope>NUCLEOTIDE SEQUENCE</scope>
    <source>
        <strain evidence="1">G02</strain>
        <tissue evidence="1">Leaf</tissue>
    </source>
</reference>
<sequence length="226" mass="26520">MSLNIYWAMAFILPKGIIREIDKWLRCFLWKGALGDGYPKVTWNQVCRPLGEGGQGIRDILVINLALMSRHLWKIIQENRDSIWVNWIYHVRLRSKSIWTVNDRMGSWGWRKLPRLRQVLRPWVIYRVGMGSSFLLWHDPWHSLGPLILQFSREPQLTDSSVKEKLQEVISNGQWNWPLVPDIESLDIIFFLPTIHRGDDRISCRVEGGQFSNQEAYAFFHPPGPS</sequence>
<dbReference type="PANTHER" id="PTHR33116:SF78">
    <property type="entry name" value="OS12G0587133 PROTEIN"/>
    <property type="match status" value="1"/>
</dbReference>
<accession>A0AAW2TG30</accession>
<dbReference type="AlphaFoldDB" id="A0AAW2TG30"/>
<dbReference type="EMBL" id="JACGWJ010000008">
    <property type="protein sequence ID" value="KAL0403760.1"/>
    <property type="molecule type" value="Genomic_DNA"/>
</dbReference>
<protein>
    <submittedName>
        <fullName evidence="1">Uncharacterized protein</fullName>
    </submittedName>
</protein>
<proteinExistence type="predicted"/>